<dbReference type="EMBL" id="LWDD02000089">
    <property type="protein sequence ID" value="KAE8264118.1"/>
    <property type="molecule type" value="Genomic_DNA"/>
</dbReference>
<evidence type="ECO:0000313" key="1">
    <source>
        <dbReference type="EMBL" id="CAD6962207.1"/>
    </source>
</evidence>
<proteinExistence type="predicted"/>
<dbReference type="AlphaFoldDB" id="A0A177VDP1"/>
<evidence type="ECO:0000313" key="3">
    <source>
        <dbReference type="Proteomes" id="UP000077671"/>
    </source>
</evidence>
<evidence type="ECO:0000313" key="2">
    <source>
        <dbReference type="EMBL" id="KAE8264118.1"/>
    </source>
</evidence>
<reference evidence="2" key="2">
    <citation type="journal article" date="2019" name="IMA Fungus">
        <title>Genome sequencing and comparison of five Tilletia species to identify candidate genes for the detection of regulated species infecting wheat.</title>
        <authorList>
            <person name="Nguyen H.D.T."/>
            <person name="Sultana T."/>
            <person name="Kesanakurti P."/>
            <person name="Hambleton S."/>
        </authorList>
    </citation>
    <scope>NUCLEOTIDE SEQUENCE</scope>
    <source>
        <strain evidence="2">DAOMC 238032</strain>
    </source>
</reference>
<dbReference type="EMBL" id="CAJHJG010007044">
    <property type="protein sequence ID" value="CAD6962207.1"/>
    <property type="molecule type" value="Genomic_DNA"/>
</dbReference>
<sequence length="330" mass="37147">MRSRRRLSPVGQPASHGLPFELHRLIIHASDIPTLATLARVSKAFHYEAIPLLYAHVSIDDDDPATPMLTHLIQQTAFLRHIETFNCVRSSLLQGQRTRKNCLELWNQLLTQCPKLHVASWIRAADDYYVGLAGEMIRLIDKPGGSSHCPVDQPRRFEWHLYGEVHEEMVARLTSLDMDLVSAHITVTPGSSELSVDKIERILPALWEAAPNLTTIHINVGYNLLEIGSRMRRMDRARAFQALTTRLQEHASLLPDRKLTIAMAPSSHIFPTSVDAVDQQLPSMVQADFEKLVLQPRSEAPPRSSAPIADKCASDADLPHLRRLFNTIHL</sequence>
<keyword evidence="4" id="KW-1185">Reference proteome</keyword>
<dbReference type="Proteomes" id="UP000077671">
    <property type="component" value="Unassembled WGS sequence"/>
</dbReference>
<organism evidence="2 3">
    <name type="scientific">Tilletia caries</name>
    <name type="common">wheat bunt fungus</name>
    <dbReference type="NCBI Taxonomy" id="13290"/>
    <lineage>
        <taxon>Eukaryota</taxon>
        <taxon>Fungi</taxon>
        <taxon>Dikarya</taxon>
        <taxon>Basidiomycota</taxon>
        <taxon>Ustilaginomycotina</taxon>
        <taxon>Exobasidiomycetes</taxon>
        <taxon>Tilletiales</taxon>
        <taxon>Tilletiaceae</taxon>
        <taxon>Tilletia</taxon>
    </lineage>
</organism>
<protein>
    <recommendedName>
        <fullName evidence="5">F-box domain-containing protein</fullName>
    </recommendedName>
</protein>
<reference evidence="2" key="1">
    <citation type="submission" date="2016-04" db="EMBL/GenBank/DDBJ databases">
        <authorList>
            <person name="Nguyen H.D."/>
            <person name="Kesanakurti P."/>
            <person name="Cullis J."/>
            <person name="Levesque C.A."/>
            <person name="Hambleton S."/>
        </authorList>
    </citation>
    <scope>NUCLEOTIDE SEQUENCE</scope>
    <source>
        <strain evidence="2">DAOMC 238032</strain>
    </source>
</reference>
<reference evidence="1" key="3">
    <citation type="submission" date="2020-10" db="EMBL/GenBank/DDBJ databases">
        <authorList>
            <person name="Sedaghatjoo S."/>
        </authorList>
    </citation>
    <scope>NUCLEOTIDE SEQUENCE</scope>
    <source>
        <strain evidence="1">AZH3</strain>
    </source>
</reference>
<accession>A0A177VDP1</accession>
<gene>
    <name evidence="2" type="ORF">A4X03_0g1174</name>
    <name evidence="1" type="ORF">JKIAZH3_G2505</name>
</gene>
<comment type="caution">
    <text evidence="2">The sequence shown here is derived from an EMBL/GenBank/DDBJ whole genome shotgun (WGS) entry which is preliminary data.</text>
</comment>
<name>A0A177VDP1_9BASI</name>
<evidence type="ECO:0000313" key="4">
    <source>
        <dbReference type="Proteomes" id="UP000836402"/>
    </source>
</evidence>
<dbReference type="Proteomes" id="UP000836402">
    <property type="component" value="Unassembled WGS sequence"/>
</dbReference>
<evidence type="ECO:0008006" key="5">
    <source>
        <dbReference type="Google" id="ProtNLM"/>
    </source>
</evidence>